<dbReference type="Pfam" id="PF02518">
    <property type="entry name" value="HATPase_c"/>
    <property type="match status" value="1"/>
</dbReference>
<dbReference type="RefSeq" id="WP_344917522.1">
    <property type="nucleotide sequence ID" value="NZ_BAAAYO010000021.1"/>
</dbReference>
<dbReference type="SUPFAM" id="SSF55874">
    <property type="entry name" value="ATPase domain of HSP90 chaperone/DNA topoisomerase II/histidine kinase"/>
    <property type="match status" value="1"/>
</dbReference>
<dbReference type="PROSITE" id="PS50109">
    <property type="entry name" value="HIS_KIN"/>
    <property type="match status" value="1"/>
</dbReference>
<dbReference type="Pfam" id="PF18719">
    <property type="entry name" value="ArlS_N"/>
    <property type="match status" value="1"/>
</dbReference>
<dbReference type="Pfam" id="PF00672">
    <property type="entry name" value="HAMP"/>
    <property type="match status" value="1"/>
</dbReference>
<dbReference type="InterPro" id="IPR003660">
    <property type="entry name" value="HAMP_dom"/>
</dbReference>
<dbReference type="InterPro" id="IPR003661">
    <property type="entry name" value="HisK_dim/P_dom"/>
</dbReference>
<dbReference type="PRINTS" id="PR00344">
    <property type="entry name" value="BCTRLSENSOR"/>
</dbReference>
<evidence type="ECO:0000256" key="14">
    <source>
        <dbReference type="ARBA" id="ARBA00023136"/>
    </source>
</evidence>
<keyword evidence="5" id="KW-1003">Cell membrane</keyword>
<dbReference type="Proteomes" id="UP001589619">
    <property type="component" value="Unassembled WGS sequence"/>
</dbReference>
<dbReference type="PANTHER" id="PTHR45436:SF5">
    <property type="entry name" value="SENSOR HISTIDINE KINASE TRCS"/>
    <property type="match status" value="1"/>
</dbReference>
<dbReference type="Gene3D" id="3.30.565.10">
    <property type="entry name" value="Histidine kinase-like ATPase, C-terminal domain"/>
    <property type="match status" value="1"/>
</dbReference>
<dbReference type="PANTHER" id="PTHR45436">
    <property type="entry name" value="SENSOR HISTIDINE KINASE YKOH"/>
    <property type="match status" value="1"/>
</dbReference>
<feature type="transmembrane region" description="Helical" evidence="15">
    <location>
        <begin position="152"/>
        <end position="180"/>
    </location>
</feature>
<evidence type="ECO:0000259" key="16">
    <source>
        <dbReference type="PROSITE" id="PS50109"/>
    </source>
</evidence>
<evidence type="ECO:0000256" key="10">
    <source>
        <dbReference type="ARBA" id="ARBA00022777"/>
    </source>
</evidence>
<dbReference type="InterPro" id="IPR005467">
    <property type="entry name" value="His_kinase_dom"/>
</dbReference>
<evidence type="ECO:0000256" key="7">
    <source>
        <dbReference type="ARBA" id="ARBA00022679"/>
    </source>
</evidence>
<evidence type="ECO:0000256" key="13">
    <source>
        <dbReference type="ARBA" id="ARBA00023012"/>
    </source>
</evidence>
<dbReference type="CDD" id="cd00075">
    <property type="entry name" value="HATPase"/>
    <property type="match status" value="1"/>
</dbReference>
<evidence type="ECO:0000256" key="6">
    <source>
        <dbReference type="ARBA" id="ARBA00022553"/>
    </source>
</evidence>
<comment type="caution">
    <text evidence="18">The sequence shown here is derived from an EMBL/GenBank/DDBJ whole genome shotgun (WGS) entry which is preliminary data.</text>
</comment>
<evidence type="ECO:0000313" key="19">
    <source>
        <dbReference type="Proteomes" id="UP001589619"/>
    </source>
</evidence>
<dbReference type="InterPro" id="IPR004358">
    <property type="entry name" value="Sig_transdc_His_kin-like_C"/>
</dbReference>
<comment type="subcellular location">
    <subcellularLocation>
        <location evidence="2">Cell membrane</location>
        <topology evidence="2">Multi-pass membrane protein</topology>
    </subcellularLocation>
</comment>
<dbReference type="InterPro" id="IPR050428">
    <property type="entry name" value="TCS_sensor_his_kinase"/>
</dbReference>
<evidence type="ECO:0000256" key="15">
    <source>
        <dbReference type="SAM" id="Phobius"/>
    </source>
</evidence>
<dbReference type="GO" id="GO:0016301">
    <property type="term" value="F:kinase activity"/>
    <property type="evidence" value="ECO:0007669"/>
    <property type="project" value="UniProtKB-KW"/>
</dbReference>
<organism evidence="18 19">
    <name type="scientific">Paenibacillus hodogayensis</name>
    <dbReference type="NCBI Taxonomy" id="279208"/>
    <lineage>
        <taxon>Bacteria</taxon>
        <taxon>Bacillati</taxon>
        <taxon>Bacillota</taxon>
        <taxon>Bacilli</taxon>
        <taxon>Bacillales</taxon>
        <taxon>Paenibacillaceae</taxon>
        <taxon>Paenibacillus</taxon>
    </lineage>
</organism>
<proteinExistence type="predicted"/>
<name>A0ABV5W889_9BACL</name>
<dbReference type="SMART" id="SM00304">
    <property type="entry name" value="HAMP"/>
    <property type="match status" value="1"/>
</dbReference>
<keyword evidence="11" id="KW-0067">ATP-binding</keyword>
<keyword evidence="13" id="KW-0902">Two-component regulatory system</keyword>
<reference evidence="18 19" key="1">
    <citation type="submission" date="2024-09" db="EMBL/GenBank/DDBJ databases">
        <authorList>
            <person name="Sun Q."/>
            <person name="Mori K."/>
        </authorList>
    </citation>
    <scope>NUCLEOTIDE SEQUENCE [LARGE SCALE GENOMIC DNA]</scope>
    <source>
        <strain evidence="18 19">JCM 12520</strain>
    </source>
</reference>
<evidence type="ECO:0000256" key="3">
    <source>
        <dbReference type="ARBA" id="ARBA00012438"/>
    </source>
</evidence>
<dbReference type="SMART" id="SM00387">
    <property type="entry name" value="HATPase_c"/>
    <property type="match status" value="1"/>
</dbReference>
<dbReference type="SUPFAM" id="SSF158472">
    <property type="entry name" value="HAMP domain-like"/>
    <property type="match status" value="1"/>
</dbReference>
<dbReference type="CDD" id="cd06225">
    <property type="entry name" value="HAMP"/>
    <property type="match status" value="1"/>
</dbReference>
<gene>
    <name evidence="18" type="ORF">ACFFNY_32875</name>
</gene>
<dbReference type="EC" id="2.7.13.3" evidence="3"/>
<dbReference type="SUPFAM" id="SSF47384">
    <property type="entry name" value="Homodimeric domain of signal transducing histidine kinase"/>
    <property type="match status" value="1"/>
</dbReference>
<dbReference type="Pfam" id="PF00512">
    <property type="entry name" value="HisKA"/>
    <property type="match status" value="1"/>
</dbReference>
<evidence type="ECO:0000256" key="1">
    <source>
        <dbReference type="ARBA" id="ARBA00000085"/>
    </source>
</evidence>
<dbReference type="InterPro" id="IPR036890">
    <property type="entry name" value="HATPase_C_sf"/>
</dbReference>
<keyword evidence="6" id="KW-0597">Phosphoprotein</keyword>
<dbReference type="CDD" id="cd00082">
    <property type="entry name" value="HisKA"/>
    <property type="match status" value="1"/>
</dbReference>
<dbReference type="PROSITE" id="PS50885">
    <property type="entry name" value="HAMP"/>
    <property type="match status" value="1"/>
</dbReference>
<feature type="transmembrane region" description="Helical" evidence="15">
    <location>
        <begin position="12"/>
        <end position="34"/>
    </location>
</feature>
<dbReference type="EMBL" id="JBHMAG010000022">
    <property type="protein sequence ID" value="MFB9756396.1"/>
    <property type="molecule type" value="Genomic_DNA"/>
</dbReference>
<keyword evidence="19" id="KW-1185">Reference proteome</keyword>
<keyword evidence="9" id="KW-0547">Nucleotide-binding</keyword>
<keyword evidence="8 15" id="KW-0812">Transmembrane</keyword>
<dbReference type="Gene3D" id="6.10.340.10">
    <property type="match status" value="1"/>
</dbReference>
<evidence type="ECO:0000256" key="2">
    <source>
        <dbReference type="ARBA" id="ARBA00004651"/>
    </source>
</evidence>
<evidence type="ECO:0000256" key="8">
    <source>
        <dbReference type="ARBA" id="ARBA00022692"/>
    </source>
</evidence>
<feature type="domain" description="HAMP" evidence="17">
    <location>
        <begin position="177"/>
        <end position="231"/>
    </location>
</feature>
<dbReference type="InterPro" id="IPR041610">
    <property type="entry name" value="ArlS_N"/>
</dbReference>
<dbReference type="Gene3D" id="1.10.287.130">
    <property type="match status" value="1"/>
</dbReference>
<accession>A0ABV5W889</accession>
<dbReference type="InterPro" id="IPR036097">
    <property type="entry name" value="HisK_dim/P_sf"/>
</dbReference>
<dbReference type="SMART" id="SM00388">
    <property type="entry name" value="HisKA"/>
    <property type="match status" value="1"/>
</dbReference>
<dbReference type="InterPro" id="IPR003594">
    <property type="entry name" value="HATPase_dom"/>
</dbReference>
<evidence type="ECO:0000256" key="11">
    <source>
        <dbReference type="ARBA" id="ARBA00022840"/>
    </source>
</evidence>
<evidence type="ECO:0000256" key="4">
    <source>
        <dbReference type="ARBA" id="ARBA00015735"/>
    </source>
</evidence>
<keyword evidence="12 15" id="KW-1133">Transmembrane helix</keyword>
<keyword evidence="7" id="KW-0808">Transferase</keyword>
<keyword evidence="10 18" id="KW-0418">Kinase</keyword>
<evidence type="ECO:0000259" key="17">
    <source>
        <dbReference type="PROSITE" id="PS50885"/>
    </source>
</evidence>
<evidence type="ECO:0000256" key="5">
    <source>
        <dbReference type="ARBA" id="ARBA00022475"/>
    </source>
</evidence>
<feature type="domain" description="Histidine kinase" evidence="16">
    <location>
        <begin position="239"/>
        <end position="456"/>
    </location>
</feature>
<protein>
    <recommendedName>
        <fullName evidence="4">Signal transduction histidine-protein kinase ArlS</fullName>
        <ecNumber evidence="3">2.7.13.3</ecNumber>
    </recommendedName>
</protein>
<comment type="catalytic activity">
    <reaction evidence="1">
        <text>ATP + protein L-histidine = ADP + protein N-phospho-L-histidine.</text>
        <dbReference type="EC" id="2.7.13.3"/>
    </reaction>
</comment>
<keyword evidence="14 15" id="KW-0472">Membrane</keyword>
<evidence type="ECO:0000256" key="12">
    <source>
        <dbReference type="ARBA" id="ARBA00022989"/>
    </source>
</evidence>
<evidence type="ECO:0000313" key="18">
    <source>
        <dbReference type="EMBL" id="MFB9756396.1"/>
    </source>
</evidence>
<sequence>MSIKTKVTLLTSIWLIGILVVVNCIVYVSFIHIATNNERELLINKAESLLQKFSAADLLEGDLSDSLAYFLPDNGLLRIVNRDGVVVQSARSDDGSISVDSEYVRSMETELYRQGDEQILVARLPIQEDDGLVLGTLEMAEQLEVLEGNINILISILVVSTICAIGVSLLSGVMLSKLIVRPISNMVRTMEEIEQSLVFHKIPLTDGGKDELYMMAATFNRMMDRIEQSFLRQHQFVSDASHELKTPITVIEGYAKMLQRWGLKDEKVGQEAVNSIYGEAVRMKAIAQQLLDLAKLENEFEMVKTEVELVSMCEEVAGMLRKLFHREIRIIPSDNRLTIKGNRVQIKQLLMIILDNAIKYSQKRIDLILTSATFGDTTIPGVEIRIKDYGIGIPRDELTRVFERFYRVDQARHRKTGGTGLGLSIARAIVHRHDGAIRIESEEHEGTEVIVFLPSQ</sequence>
<evidence type="ECO:0000256" key="9">
    <source>
        <dbReference type="ARBA" id="ARBA00022741"/>
    </source>
</evidence>